<reference evidence="7" key="1">
    <citation type="journal article" date="2014" name="Front. Microbiol.">
        <title>High frequency of phylogenetically diverse reductive dehalogenase-homologous genes in deep subseafloor sedimentary metagenomes.</title>
        <authorList>
            <person name="Kawai M."/>
            <person name="Futagami T."/>
            <person name="Toyoda A."/>
            <person name="Takaki Y."/>
            <person name="Nishi S."/>
            <person name="Hori S."/>
            <person name="Arai W."/>
            <person name="Tsubouchi T."/>
            <person name="Morono Y."/>
            <person name="Uchiyama I."/>
            <person name="Ito T."/>
            <person name="Fujiyama A."/>
            <person name="Inagaki F."/>
            <person name="Takami H."/>
        </authorList>
    </citation>
    <scope>NUCLEOTIDE SEQUENCE</scope>
    <source>
        <strain evidence="7">Expedition CK06-06</strain>
    </source>
</reference>
<feature type="transmembrane region" description="Helical" evidence="6">
    <location>
        <begin position="5"/>
        <end position="21"/>
    </location>
</feature>
<comment type="caution">
    <text evidence="7">The sequence shown here is derived from an EMBL/GenBank/DDBJ whole genome shotgun (WGS) entry which is preliminary data.</text>
</comment>
<evidence type="ECO:0008006" key="8">
    <source>
        <dbReference type="Google" id="ProtNLM"/>
    </source>
</evidence>
<keyword evidence="2" id="KW-1003">Cell membrane</keyword>
<dbReference type="CDD" id="cd06581">
    <property type="entry name" value="TM_PBP1_LivM_like"/>
    <property type="match status" value="1"/>
</dbReference>
<keyword evidence="5 6" id="KW-0472">Membrane</keyword>
<dbReference type="InterPro" id="IPR043428">
    <property type="entry name" value="LivM-like"/>
</dbReference>
<evidence type="ECO:0000256" key="3">
    <source>
        <dbReference type="ARBA" id="ARBA00022692"/>
    </source>
</evidence>
<evidence type="ECO:0000256" key="4">
    <source>
        <dbReference type="ARBA" id="ARBA00022989"/>
    </source>
</evidence>
<dbReference type="PANTHER" id="PTHR30482:SF17">
    <property type="entry name" value="ABC TRANSPORTER ATP-BINDING PROTEIN"/>
    <property type="match status" value="1"/>
</dbReference>
<feature type="transmembrane region" description="Helical" evidence="6">
    <location>
        <begin position="130"/>
        <end position="148"/>
    </location>
</feature>
<dbReference type="PANTHER" id="PTHR30482">
    <property type="entry name" value="HIGH-AFFINITY BRANCHED-CHAIN AMINO ACID TRANSPORT SYSTEM PERMEASE"/>
    <property type="match status" value="1"/>
</dbReference>
<gene>
    <name evidence="7" type="ORF">S06H3_01630</name>
</gene>
<feature type="transmembrane region" description="Helical" evidence="6">
    <location>
        <begin position="216"/>
        <end position="241"/>
    </location>
</feature>
<protein>
    <recommendedName>
        <fullName evidence="8">Branched-chain amino acid ABC transporter permease</fullName>
    </recommendedName>
</protein>
<comment type="subcellular location">
    <subcellularLocation>
        <location evidence="1">Cell membrane</location>
        <topology evidence="1">Multi-pass membrane protein</topology>
    </subcellularLocation>
</comment>
<keyword evidence="3 6" id="KW-0812">Transmembrane</keyword>
<feature type="transmembrane region" description="Helical" evidence="6">
    <location>
        <begin position="253"/>
        <end position="276"/>
    </location>
</feature>
<dbReference type="InterPro" id="IPR001851">
    <property type="entry name" value="ABC_transp_permease"/>
</dbReference>
<feature type="transmembrane region" description="Helical" evidence="6">
    <location>
        <begin position="80"/>
        <end position="98"/>
    </location>
</feature>
<accession>X1JVQ0</accession>
<evidence type="ECO:0000256" key="5">
    <source>
        <dbReference type="ARBA" id="ARBA00023136"/>
    </source>
</evidence>
<proteinExistence type="predicted"/>
<dbReference type="GO" id="GO:0005886">
    <property type="term" value="C:plasma membrane"/>
    <property type="evidence" value="ECO:0007669"/>
    <property type="project" value="UniProtKB-SubCell"/>
</dbReference>
<organism evidence="7">
    <name type="scientific">marine sediment metagenome</name>
    <dbReference type="NCBI Taxonomy" id="412755"/>
    <lineage>
        <taxon>unclassified sequences</taxon>
        <taxon>metagenomes</taxon>
        <taxon>ecological metagenomes</taxon>
    </lineage>
</organism>
<keyword evidence="4 6" id="KW-1133">Transmembrane helix</keyword>
<evidence type="ECO:0000256" key="2">
    <source>
        <dbReference type="ARBA" id="ARBA00022475"/>
    </source>
</evidence>
<evidence type="ECO:0000313" key="7">
    <source>
        <dbReference type="EMBL" id="GAH98177.1"/>
    </source>
</evidence>
<dbReference type="EMBL" id="BARV01000420">
    <property type="protein sequence ID" value="GAH98177.1"/>
    <property type="molecule type" value="Genomic_DNA"/>
</dbReference>
<dbReference type="GO" id="GO:0015658">
    <property type="term" value="F:branched-chain amino acid transmembrane transporter activity"/>
    <property type="evidence" value="ECO:0007669"/>
    <property type="project" value="InterPro"/>
</dbReference>
<sequence>MLTKVLIFAIFAMSLDLLVGYTGLLSLGHAAFLGVAGYTAGILMIRYGIESFWLVMPLGILAAGIAAAIIGYIALRVSGVYFLLVTLAFGQLLSVAAVKWRAMTGGTDGLVGIACPDLGLPGFTWTTSSFYYLVFLAFVICFFLLSKITNSSFGQALVGIRENEPRMQCLGYNTWAHKFVAFILAGLFAGVAGVLFASFYGIMVPSHLGLMTSASVMLMVIIGGAGTLFGPVIGAGFIVVLERFVSDYVPERWPLILGCVFIICVMFMRGGFGIYLSRFWKGMRVRLWKC</sequence>
<dbReference type="AlphaFoldDB" id="X1JVQ0"/>
<evidence type="ECO:0000256" key="1">
    <source>
        <dbReference type="ARBA" id="ARBA00004651"/>
    </source>
</evidence>
<feature type="transmembrane region" description="Helical" evidence="6">
    <location>
        <begin position="27"/>
        <end position="45"/>
    </location>
</feature>
<name>X1JVQ0_9ZZZZ</name>
<evidence type="ECO:0000256" key="6">
    <source>
        <dbReference type="SAM" id="Phobius"/>
    </source>
</evidence>
<dbReference type="Pfam" id="PF02653">
    <property type="entry name" value="BPD_transp_2"/>
    <property type="match status" value="1"/>
</dbReference>
<feature type="transmembrane region" description="Helical" evidence="6">
    <location>
        <begin position="179"/>
        <end position="204"/>
    </location>
</feature>
<feature type="transmembrane region" description="Helical" evidence="6">
    <location>
        <begin position="52"/>
        <end position="74"/>
    </location>
</feature>